<keyword evidence="2" id="KW-1185">Reference proteome</keyword>
<name>A0ABW4CNU9_9LACO</name>
<comment type="caution">
    <text evidence="1">The sequence shown here is derived from an EMBL/GenBank/DDBJ whole genome shotgun (WGS) entry which is preliminary data.</text>
</comment>
<evidence type="ECO:0000313" key="2">
    <source>
        <dbReference type="Proteomes" id="UP001597192"/>
    </source>
</evidence>
<sequence>MKMGISRLGIAGWLLGATTLKVLVRDTETTVDVLRIAPERFFDSQEQELNLDYQTIYVEATPTLVRLLTNIGTRVSLMGHVQAFSQPLSTVQRNKIKQIHHNSRREVVEITRHWLRVQEAYFNKHEKAKRTLEDQTTTYIHEEVSLVLFQAAQKRTAKTLSPHVQEFLQRVQKKQQEIIKESIAQIEALSPAIYVLTRPSRIKVISTPAFRDAVLPPVDSQLVKDPVYRHERLTALNDQRRQITTHRAHMYDLSLLPPAIRFQLMEGRPQSKHKPAESK</sequence>
<reference evidence="2" key="1">
    <citation type="journal article" date="2019" name="Int. J. Syst. Evol. Microbiol.">
        <title>The Global Catalogue of Microorganisms (GCM) 10K type strain sequencing project: providing services to taxonomists for standard genome sequencing and annotation.</title>
        <authorList>
            <consortium name="The Broad Institute Genomics Platform"/>
            <consortium name="The Broad Institute Genome Sequencing Center for Infectious Disease"/>
            <person name="Wu L."/>
            <person name="Ma J."/>
        </authorList>
    </citation>
    <scope>NUCLEOTIDE SEQUENCE [LARGE SCALE GENOMIC DNA]</scope>
    <source>
        <strain evidence="2">CCM 8947</strain>
    </source>
</reference>
<accession>A0ABW4CNU9</accession>
<evidence type="ECO:0000313" key="1">
    <source>
        <dbReference type="EMBL" id="MFD1431270.1"/>
    </source>
</evidence>
<dbReference type="RefSeq" id="WP_125696538.1">
    <property type="nucleotide sequence ID" value="NZ_JBHTOG010000003.1"/>
</dbReference>
<proteinExistence type="predicted"/>
<dbReference type="EMBL" id="JBHTOG010000003">
    <property type="protein sequence ID" value="MFD1431270.1"/>
    <property type="molecule type" value="Genomic_DNA"/>
</dbReference>
<organism evidence="1 2">
    <name type="scientific">Lacticaseibacillus yichunensis</name>
    <dbReference type="NCBI Taxonomy" id="2486015"/>
    <lineage>
        <taxon>Bacteria</taxon>
        <taxon>Bacillati</taxon>
        <taxon>Bacillota</taxon>
        <taxon>Bacilli</taxon>
        <taxon>Lactobacillales</taxon>
        <taxon>Lactobacillaceae</taxon>
        <taxon>Lacticaseibacillus</taxon>
    </lineage>
</organism>
<gene>
    <name evidence="1" type="ORF">ACFQ47_00925</name>
</gene>
<protein>
    <submittedName>
        <fullName evidence="1">Uncharacterized protein</fullName>
    </submittedName>
</protein>
<dbReference type="Proteomes" id="UP001597192">
    <property type="component" value="Unassembled WGS sequence"/>
</dbReference>